<keyword evidence="2" id="KW-1185">Reference proteome</keyword>
<reference evidence="1" key="1">
    <citation type="submission" date="2009-11" db="EMBL/GenBank/DDBJ databases">
        <authorList>
            <consortium name="US DOE Joint Genome Institute (JGI-PGF)"/>
            <person name="Ottilar R."/>
            <person name="Schmutz J."/>
            <person name="Salamov A."/>
            <person name="Cheng J.F."/>
            <person name="Lucas S."/>
            <person name="Pitluck S."/>
            <person name="Gundlach H."/>
            <person name="Guo Y."/>
            <person name="Haberer G."/>
            <person name="Nasrallah J."/>
            <person name="Mayer K.F.X."/>
            <person name="van de Peer Y."/>
            <person name="Weigel D."/>
            <person name="Grigoriev I.V."/>
        </authorList>
    </citation>
    <scope>NUCLEOTIDE SEQUENCE</scope>
</reference>
<evidence type="ECO:0000313" key="1">
    <source>
        <dbReference type="EMBL" id="EFH39537.1"/>
    </source>
</evidence>
<dbReference type="HOGENOM" id="CLU_171342_0_0_1"/>
<sequence>MQMLHLCVSARHLSRRAIRAVLSGDGTALAADSKEAGLCGKLKKSRSSFTVEAWIPLSLCHGLRRTTVVKLYVSPPMLVRGCRGN</sequence>
<evidence type="ECO:0000313" key="2">
    <source>
        <dbReference type="Proteomes" id="UP000008694"/>
    </source>
</evidence>
<dbReference type="STRING" id="81972.D7MVG1"/>
<dbReference type="Proteomes" id="UP000008694">
    <property type="component" value="Unassembled WGS sequence"/>
</dbReference>
<proteinExistence type="predicted"/>
<protein>
    <submittedName>
        <fullName evidence="1">Predicted protein</fullName>
    </submittedName>
</protein>
<name>D7MVG1_ARALL</name>
<reference evidence="1" key="2">
    <citation type="submission" date="2010-06" db="EMBL/GenBank/DDBJ databases">
        <title>The basis of rapid genome size change in Arabidopsis.</title>
        <authorList>
            <person name="Bakker E."/>
            <person name="Bergelson J."/>
            <person name="Cheng J.F."/>
            <person name="Clark R.M."/>
            <person name="Fawcett J."/>
            <person name="Gaut B."/>
            <person name="Grigoriev I."/>
            <person name="Gundlach H."/>
            <person name="Guo Y."/>
            <person name="Haberer G."/>
            <person name="Hollister J."/>
            <person name="Hu T.T."/>
            <person name="Mayer K.F.X."/>
            <person name="Nasrallah J."/>
            <person name="Nordborg M."/>
            <person name="Otillar R."/>
            <person name="Pattyn P."/>
            <person name="Schmutz J."/>
            <person name="Spannagl M."/>
            <person name="van de Peer Y."/>
            <person name="Wang X."/>
            <person name="Weigel D."/>
            <person name="Yang L."/>
        </authorList>
    </citation>
    <scope>NUCLEOTIDE SEQUENCE</scope>
</reference>
<dbReference type="EMBL" id="GL348721">
    <property type="protein sequence ID" value="EFH39537.1"/>
    <property type="molecule type" value="Genomic_DNA"/>
</dbReference>
<gene>
    <name evidence="1" type="ORF">ARALYDRAFT_683075</name>
</gene>
<dbReference type="Gramene" id="Al_scaffold_0009_113">
    <property type="protein sequence ID" value="Al_scaffold_0009_113"/>
    <property type="gene ID" value="Al_scaffold_0009_113"/>
</dbReference>
<organism evidence="2">
    <name type="scientific">Arabidopsis lyrata subsp. lyrata</name>
    <name type="common">Lyre-leaved rock-cress</name>
    <dbReference type="NCBI Taxonomy" id="81972"/>
    <lineage>
        <taxon>Eukaryota</taxon>
        <taxon>Viridiplantae</taxon>
        <taxon>Streptophyta</taxon>
        <taxon>Embryophyta</taxon>
        <taxon>Tracheophyta</taxon>
        <taxon>Spermatophyta</taxon>
        <taxon>Magnoliopsida</taxon>
        <taxon>eudicotyledons</taxon>
        <taxon>Gunneridae</taxon>
        <taxon>Pentapetalae</taxon>
        <taxon>rosids</taxon>
        <taxon>malvids</taxon>
        <taxon>Brassicales</taxon>
        <taxon>Brassicaceae</taxon>
        <taxon>Camelineae</taxon>
        <taxon>Arabidopsis</taxon>
    </lineage>
</organism>
<accession>D7MVG1</accession>
<dbReference type="AlphaFoldDB" id="D7MVG1"/>